<dbReference type="PANTHER" id="PTHR33254">
    <property type="entry name" value="4-HYDROXY-4-METHYL-2-OXOGLUTARATE ALDOLASE 3-RELATED"/>
    <property type="match status" value="1"/>
</dbReference>
<comment type="cofactor">
    <cofactor evidence="5">
        <name>Mg(2+)</name>
        <dbReference type="ChEBI" id="CHEBI:18420"/>
    </cofactor>
</comment>
<comment type="caution">
    <text evidence="6">The sequence shown here is derived from an EMBL/GenBank/DDBJ whole genome shotgun (WGS) entry which is preliminary data.</text>
</comment>
<comment type="cofactor">
    <cofactor evidence="1">
        <name>a divalent metal cation</name>
        <dbReference type="ChEBI" id="CHEBI:60240"/>
    </cofactor>
</comment>
<keyword evidence="6" id="KW-0808">Transferase</keyword>
<dbReference type="GO" id="GO:0032259">
    <property type="term" value="P:methylation"/>
    <property type="evidence" value="ECO:0007669"/>
    <property type="project" value="UniProtKB-KW"/>
</dbReference>
<evidence type="ECO:0000256" key="4">
    <source>
        <dbReference type="ARBA" id="ARBA00030169"/>
    </source>
</evidence>
<keyword evidence="6" id="KW-0489">Methyltransferase</keyword>
<organism evidence="6 7">
    <name type="scientific">Candidimonas nitroreducens</name>
    <dbReference type="NCBI Taxonomy" id="683354"/>
    <lineage>
        <taxon>Bacteria</taxon>
        <taxon>Pseudomonadati</taxon>
        <taxon>Pseudomonadota</taxon>
        <taxon>Betaproteobacteria</taxon>
        <taxon>Burkholderiales</taxon>
        <taxon>Alcaligenaceae</taxon>
        <taxon>Candidimonas</taxon>
    </lineage>
</organism>
<evidence type="ECO:0000256" key="5">
    <source>
        <dbReference type="PIRSR" id="PIRSR605493-1"/>
    </source>
</evidence>
<dbReference type="InterPro" id="IPR005493">
    <property type="entry name" value="RraA/RraA-like"/>
</dbReference>
<accession>A0A225MR72</accession>
<dbReference type="InterPro" id="IPR036704">
    <property type="entry name" value="RraA/RraA-like_sf"/>
</dbReference>
<evidence type="ECO:0000256" key="2">
    <source>
        <dbReference type="ARBA" id="ARBA00016549"/>
    </source>
</evidence>
<evidence type="ECO:0000313" key="7">
    <source>
        <dbReference type="Proteomes" id="UP000214603"/>
    </source>
</evidence>
<keyword evidence="7" id="KW-1185">Reference proteome</keyword>
<dbReference type="NCBIfam" id="NF004850">
    <property type="entry name" value="PRK06201.1"/>
    <property type="match status" value="1"/>
</dbReference>
<dbReference type="Proteomes" id="UP000214603">
    <property type="component" value="Unassembled WGS sequence"/>
</dbReference>
<evidence type="ECO:0000256" key="3">
    <source>
        <dbReference type="ARBA" id="ARBA00029596"/>
    </source>
</evidence>
<proteinExistence type="predicted"/>
<feature type="binding site" evidence="5">
    <location>
        <position position="121"/>
    </location>
    <ligand>
        <name>Mg(2+)</name>
        <dbReference type="ChEBI" id="CHEBI:18420"/>
    </ligand>
</feature>
<dbReference type="AlphaFoldDB" id="A0A225MR72"/>
<gene>
    <name evidence="6" type="ORF">CEY11_09085</name>
</gene>
<dbReference type="GO" id="GO:0046872">
    <property type="term" value="F:metal ion binding"/>
    <property type="evidence" value="ECO:0007669"/>
    <property type="project" value="UniProtKB-KW"/>
</dbReference>
<dbReference type="PANTHER" id="PTHR33254:SF4">
    <property type="entry name" value="4-HYDROXY-4-METHYL-2-OXOGLUTARATE ALDOLASE 3-RELATED"/>
    <property type="match status" value="1"/>
</dbReference>
<dbReference type="OrthoDB" id="8717144at2"/>
<dbReference type="GO" id="GO:0008168">
    <property type="term" value="F:methyltransferase activity"/>
    <property type="evidence" value="ECO:0007669"/>
    <property type="project" value="UniProtKB-KW"/>
</dbReference>
<protein>
    <recommendedName>
        <fullName evidence="2">Putative 4-hydroxy-4-methyl-2-oxoglutarate aldolase</fullName>
    </recommendedName>
    <alternativeName>
        <fullName evidence="3">Regulator of ribonuclease activity homolog</fullName>
    </alternativeName>
    <alternativeName>
        <fullName evidence="4">RraA-like protein</fullName>
    </alternativeName>
</protein>
<dbReference type="Pfam" id="PF03737">
    <property type="entry name" value="RraA-like"/>
    <property type="match status" value="1"/>
</dbReference>
<dbReference type="RefSeq" id="WP_088603047.1">
    <property type="nucleotide sequence ID" value="NZ_NJIH01000004.1"/>
</dbReference>
<evidence type="ECO:0000256" key="1">
    <source>
        <dbReference type="ARBA" id="ARBA00001968"/>
    </source>
</evidence>
<keyword evidence="5" id="KW-0460">Magnesium</keyword>
<feature type="binding site" evidence="5">
    <location>
        <begin position="98"/>
        <end position="101"/>
    </location>
    <ligand>
        <name>substrate</name>
    </ligand>
</feature>
<dbReference type="CDD" id="cd16841">
    <property type="entry name" value="RraA_family"/>
    <property type="match status" value="1"/>
</dbReference>
<keyword evidence="5" id="KW-0479">Metal-binding</keyword>
<evidence type="ECO:0000313" key="6">
    <source>
        <dbReference type="EMBL" id="OWT61961.1"/>
    </source>
</evidence>
<sequence>MGNIGMRILPLKQRAPEALVEEFAGLGTSIVSDNMARLQGSPNLNFPVQSRKKVIGTAFTVKTRPGDNLLIHKALDLAEPGDVLVVDGGGDTTNALIGEIMMRIAMKRGIKGLVTNGAIRDSAAFRDSGFTVYARGVTHLGPYKDGPGEINVPVTVDGMLVNPGDIILGDEDGVVAIPAGQAEEILKLAKDKHRKEAVTMEQVEAGTYDHGWVDEALKSKGYDLAG</sequence>
<dbReference type="Gene3D" id="3.50.30.40">
    <property type="entry name" value="Ribonuclease E inhibitor RraA/RraA-like"/>
    <property type="match status" value="1"/>
</dbReference>
<reference evidence="7" key="1">
    <citation type="submission" date="2017-06" db="EMBL/GenBank/DDBJ databases">
        <title>Herbaspirillum phytohormonus sp. nov., isolated from the root nodule of Robinia pseudoacacia in lead-zinc mine.</title>
        <authorList>
            <person name="Fan M."/>
            <person name="Lin Y."/>
        </authorList>
    </citation>
    <scope>NUCLEOTIDE SEQUENCE [LARGE SCALE GENOMIC DNA]</scope>
    <source>
        <strain evidence="7">SC-089</strain>
    </source>
</reference>
<feature type="binding site" evidence="5">
    <location>
        <position position="120"/>
    </location>
    <ligand>
        <name>substrate</name>
    </ligand>
</feature>
<name>A0A225MR72_9BURK</name>
<dbReference type="EMBL" id="NJIH01000004">
    <property type="protein sequence ID" value="OWT61961.1"/>
    <property type="molecule type" value="Genomic_DNA"/>
</dbReference>
<dbReference type="SUPFAM" id="SSF89562">
    <property type="entry name" value="RraA-like"/>
    <property type="match status" value="1"/>
</dbReference>